<comment type="caution">
    <text evidence="1">The sequence shown here is derived from an EMBL/GenBank/DDBJ whole genome shotgun (WGS) entry which is preliminary data.</text>
</comment>
<dbReference type="EMBL" id="JBHTEK010000001">
    <property type="protein sequence ID" value="MFC7667445.1"/>
    <property type="molecule type" value="Genomic_DNA"/>
</dbReference>
<evidence type="ECO:0000313" key="2">
    <source>
        <dbReference type="Proteomes" id="UP001596513"/>
    </source>
</evidence>
<protein>
    <submittedName>
        <fullName evidence="1">Uncharacterized protein</fullName>
    </submittedName>
</protein>
<sequence>MRLLKADTDARERTVQFTSLRGELGYRVSDHFDITPWFAYQTEYSFTLQQTDINGKVTIPGGRFNVVAPVVGLDVRFTLFQGQEVFERQQLPTQH</sequence>
<accession>A0ABW2U1V2</accession>
<dbReference type="Proteomes" id="UP001596513">
    <property type="component" value="Unassembled WGS sequence"/>
</dbReference>
<dbReference type="RefSeq" id="WP_380201972.1">
    <property type="nucleotide sequence ID" value="NZ_JBHTEK010000001.1"/>
</dbReference>
<gene>
    <name evidence="1" type="ORF">ACFQT0_08620</name>
</gene>
<organism evidence="1 2">
    <name type="scientific">Hymenobacter humi</name>
    <dbReference type="NCBI Taxonomy" id="1411620"/>
    <lineage>
        <taxon>Bacteria</taxon>
        <taxon>Pseudomonadati</taxon>
        <taxon>Bacteroidota</taxon>
        <taxon>Cytophagia</taxon>
        <taxon>Cytophagales</taxon>
        <taxon>Hymenobacteraceae</taxon>
        <taxon>Hymenobacter</taxon>
    </lineage>
</organism>
<keyword evidence="2" id="KW-1185">Reference proteome</keyword>
<evidence type="ECO:0000313" key="1">
    <source>
        <dbReference type="EMBL" id="MFC7667445.1"/>
    </source>
</evidence>
<reference evidence="2" key="1">
    <citation type="journal article" date="2019" name="Int. J. Syst. Evol. Microbiol.">
        <title>The Global Catalogue of Microorganisms (GCM) 10K type strain sequencing project: providing services to taxonomists for standard genome sequencing and annotation.</title>
        <authorList>
            <consortium name="The Broad Institute Genomics Platform"/>
            <consortium name="The Broad Institute Genome Sequencing Center for Infectious Disease"/>
            <person name="Wu L."/>
            <person name="Ma J."/>
        </authorList>
    </citation>
    <scope>NUCLEOTIDE SEQUENCE [LARGE SCALE GENOMIC DNA]</scope>
    <source>
        <strain evidence="2">JCM 19635</strain>
    </source>
</reference>
<name>A0ABW2U1V2_9BACT</name>
<proteinExistence type="predicted"/>